<dbReference type="OrthoDB" id="8116725at2"/>
<evidence type="ECO:0000313" key="3">
    <source>
        <dbReference type="Proteomes" id="UP000186336"/>
    </source>
</evidence>
<dbReference type="InterPro" id="IPR009506">
    <property type="entry name" value="YjiS-like"/>
</dbReference>
<name>A0A1P8N0G7_9RHOB</name>
<dbReference type="Proteomes" id="UP000186336">
    <property type="component" value="Chromosome"/>
</dbReference>
<keyword evidence="3" id="KW-1185">Reference proteome</keyword>
<dbReference type="AlphaFoldDB" id="A0A1P8N0G7"/>
<dbReference type="RefSeq" id="WP_076630257.1">
    <property type="nucleotide sequence ID" value="NZ_CP019312.1"/>
</dbReference>
<organism evidence="2 3">
    <name type="scientific">Tateyamaria omphalii</name>
    <dbReference type="NCBI Taxonomy" id="299262"/>
    <lineage>
        <taxon>Bacteria</taxon>
        <taxon>Pseudomonadati</taxon>
        <taxon>Pseudomonadota</taxon>
        <taxon>Alphaproteobacteria</taxon>
        <taxon>Rhodobacterales</taxon>
        <taxon>Roseobacteraceae</taxon>
        <taxon>Tateyamaria</taxon>
    </lineage>
</organism>
<proteinExistence type="predicted"/>
<evidence type="ECO:0000313" key="2">
    <source>
        <dbReference type="EMBL" id="APX13827.1"/>
    </source>
</evidence>
<dbReference type="Pfam" id="PF06568">
    <property type="entry name" value="YjiS-like"/>
    <property type="match status" value="1"/>
</dbReference>
<gene>
    <name evidence="2" type="ORF">BWR18_10785</name>
</gene>
<dbReference type="EMBL" id="CP019312">
    <property type="protein sequence ID" value="APX13827.1"/>
    <property type="molecule type" value="Genomic_DNA"/>
</dbReference>
<reference evidence="2 3" key="1">
    <citation type="submission" date="2017-01" db="EMBL/GenBank/DDBJ databases">
        <title>Complete genome of Tateyamaria omphalii DOK1-4 isolated from seawater in Dokdo.</title>
        <authorList>
            <person name="Kim J.H."/>
            <person name="Chi W.-J."/>
        </authorList>
    </citation>
    <scope>NUCLEOTIDE SEQUENCE [LARGE SCALE GENOMIC DNA]</scope>
    <source>
        <strain evidence="2 3">DOK1-4</strain>
    </source>
</reference>
<accession>A0A1P8N0G7</accession>
<dbReference type="STRING" id="299262.BWR18_10785"/>
<dbReference type="KEGG" id="tom:BWR18_10785"/>
<evidence type="ECO:0000259" key="1">
    <source>
        <dbReference type="Pfam" id="PF06568"/>
    </source>
</evidence>
<feature type="domain" description="YjiS-like" evidence="1">
    <location>
        <begin position="27"/>
        <end position="63"/>
    </location>
</feature>
<sequence>MAAFDTTRPAYGAAPVAGQFKGFVSNLIAQVAAWNDARLTRNALNALTDRELEDIGLVRGDIDEVANRH</sequence>
<protein>
    <recommendedName>
        <fullName evidence="1">YjiS-like domain-containing protein</fullName>
    </recommendedName>
</protein>